<accession>A0A835YJE3</accession>
<dbReference type="Proteomes" id="UP000664859">
    <property type="component" value="Unassembled WGS sequence"/>
</dbReference>
<reference evidence="1" key="1">
    <citation type="submission" date="2021-02" db="EMBL/GenBank/DDBJ databases">
        <title>First Annotated Genome of the Yellow-green Alga Tribonema minus.</title>
        <authorList>
            <person name="Mahan K.M."/>
        </authorList>
    </citation>
    <scope>NUCLEOTIDE SEQUENCE</scope>
    <source>
        <strain evidence="1">UTEX B ZZ1240</strain>
    </source>
</reference>
<evidence type="ECO:0008006" key="3">
    <source>
        <dbReference type="Google" id="ProtNLM"/>
    </source>
</evidence>
<dbReference type="InterPro" id="IPR021109">
    <property type="entry name" value="Peptidase_aspartic_dom_sf"/>
</dbReference>
<protein>
    <recommendedName>
        <fullName evidence="3">Peptidase A1 domain-containing protein</fullName>
    </recommendedName>
</protein>
<feature type="non-terminal residue" evidence="1">
    <location>
        <position position="137"/>
    </location>
</feature>
<organism evidence="1 2">
    <name type="scientific">Tribonema minus</name>
    <dbReference type="NCBI Taxonomy" id="303371"/>
    <lineage>
        <taxon>Eukaryota</taxon>
        <taxon>Sar</taxon>
        <taxon>Stramenopiles</taxon>
        <taxon>Ochrophyta</taxon>
        <taxon>PX clade</taxon>
        <taxon>Xanthophyceae</taxon>
        <taxon>Tribonematales</taxon>
        <taxon>Tribonemataceae</taxon>
        <taxon>Tribonema</taxon>
    </lineage>
</organism>
<comment type="caution">
    <text evidence="1">The sequence shown here is derived from an EMBL/GenBank/DDBJ whole genome shotgun (WGS) entry which is preliminary data.</text>
</comment>
<evidence type="ECO:0000313" key="1">
    <source>
        <dbReference type="EMBL" id="KAG5176462.1"/>
    </source>
</evidence>
<sequence>MGLRVPAPSVCQQFGDATGFSRILAAGSAPDRAWFALDFNAPPAESYLSLGGVSGEYAYVDTLQWGEYPAFPLVNSSEPYSLTLFDPQICGAAAAPPSARAIHAVLDTGASCLTLPAELFDSVTAWAPVMERPCPQD</sequence>
<keyword evidence="2" id="KW-1185">Reference proteome</keyword>
<dbReference type="SUPFAM" id="SSF50630">
    <property type="entry name" value="Acid proteases"/>
    <property type="match status" value="1"/>
</dbReference>
<gene>
    <name evidence="1" type="ORF">JKP88DRAFT_159221</name>
</gene>
<evidence type="ECO:0000313" key="2">
    <source>
        <dbReference type="Proteomes" id="UP000664859"/>
    </source>
</evidence>
<name>A0A835YJE3_9STRA</name>
<dbReference type="AlphaFoldDB" id="A0A835YJE3"/>
<dbReference type="EMBL" id="JAFCMP010000536">
    <property type="protein sequence ID" value="KAG5176462.1"/>
    <property type="molecule type" value="Genomic_DNA"/>
</dbReference>
<proteinExistence type="predicted"/>